<feature type="region of interest" description="Disordered" evidence="4">
    <location>
        <begin position="263"/>
        <end position="377"/>
    </location>
</feature>
<keyword evidence="5" id="KW-0812">Transmembrane</keyword>
<feature type="compositionally biased region" description="Polar residues" evidence="4">
    <location>
        <begin position="152"/>
        <end position="167"/>
    </location>
</feature>
<feature type="region of interest" description="Disordered" evidence="4">
    <location>
        <begin position="117"/>
        <end position="212"/>
    </location>
</feature>
<feature type="repeat" description="TPR" evidence="3">
    <location>
        <begin position="499"/>
        <end position="532"/>
    </location>
</feature>
<name>A0A450T9C1_9GAMM</name>
<dbReference type="Pfam" id="PF13176">
    <property type="entry name" value="TPR_7"/>
    <property type="match status" value="1"/>
</dbReference>
<keyword evidence="5" id="KW-0472">Membrane</keyword>
<dbReference type="PANTHER" id="PTHR45586">
    <property type="entry name" value="TPR REPEAT-CONTAINING PROTEIN PA4667"/>
    <property type="match status" value="1"/>
</dbReference>
<keyword evidence="1" id="KW-0677">Repeat</keyword>
<dbReference type="EMBL" id="CAADEZ010000328">
    <property type="protein sequence ID" value="VFJ63274.1"/>
    <property type="molecule type" value="Genomic_DNA"/>
</dbReference>
<keyword evidence="2 3" id="KW-0802">TPR repeat</keyword>
<gene>
    <name evidence="7" type="ORF">BECKFM1743A_GA0114220_103283</name>
    <name evidence="8" type="ORF">BECKFM1743B_GA0114221_104733</name>
    <name evidence="6" type="ORF">BECKFM1743C_GA0114222_100672</name>
</gene>
<feature type="region of interest" description="Disordered" evidence="4">
    <location>
        <begin position="17"/>
        <end position="78"/>
    </location>
</feature>
<dbReference type="AlphaFoldDB" id="A0A450T9C1"/>
<dbReference type="PANTHER" id="PTHR45586:SF1">
    <property type="entry name" value="LIPOPOLYSACCHARIDE ASSEMBLY PROTEIN B"/>
    <property type="match status" value="1"/>
</dbReference>
<dbReference type="Gene3D" id="1.25.40.10">
    <property type="entry name" value="Tetratricopeptide repeat domain"/>
    <property type="match status" value="2"/>
</dbReference>
<evidence type="ECO:0000256" key="2">
    <source>
        <dbReference type="ARBA" id="ARBA00022803"/>
    </source>
</evidence>
<reference evidence="7" key="1">
    <citation type="submission" date="2019-02" db="EMBL/GenBank/DDBJ databases">
        <authorList>
            <person name="Gruber-Vodicka R. H."/>
            <person name="Seah K. B. B."/>
        </authorList>
    </citation>
    <scope>NUCLEOTIDE SEQUENCE</scope>
    <source>
        <strain evidence="7">BECK_BZ163</strain>
        <strain evidence="8">BECK_BZ164</strain>
        <strain evidence="6">BECK_BZ165</strain>
    </source>
</reference>
<dbReference type="Pfam" id="PF13432">
    <property type="entry name" value="TPR_16"/>
    <property type="match status" value="2"/>
</dbReference>
<proteinExistence type="predicted"/>
<evidence type="ECO:0000256" key="3">
    <source>
        <dbReference type="PROSITE-ProRule" id="PRU00339"/>
    </source>
</evidence>
<evidence type="ECO:0000313" key="6">
    <source>
        <dbReference type="EMBL" id="VFJ49104.1"/>
    </source>
</evidence>
<dbReference type="InterPro" id="IPR019734">
    <property type="entry name" value="TPR_rpt"/>
</dbReference>
<feature type="compositionally biased region" description="Basic and acidic residues" evidence="4">
    <location>
        <begin position="133"/>
        <end position="145"/>
    </location>
</feature>
<evidence type="ECO:0000313" key="7">
    <source>
        <dbReference type="EMBL" id="VFJ63274.1"/>
    </source>
</evidence>
<evidence type="ECO:0000256" key="4">
    <source>
        <dbReference type="SAM" id="MobiDB-lite"/>
    </source>
</evidence>
<dbReference type="InterPro" id="IPR051012">
    <property type="entry name" value="CellSynth/LPSAsmb/PSIAsmb"/>
</dbReference>
<keyword evidence="5" id="KW-1133">Transmembrane helix</keyword>
<evidence type="ECO:0000313" key="8">
    <source>
        <dbReference type="EMBL" id="VFK17324.1"/>
    </source>
</evidence>
<evidence type="ECO:0000256" key="1">
    <source>
        <dbReference type="ARBA" id="ARBA00022737"/>
    </source>
</evidence>
<feature type="compositionally biased region" description="Pro residues" evidence="4">
    <location>
        <begin position="186"/>
        <end position="196"/>
    </location>
</feature>
<feature type="compositionally biased region" description="Basic and acidic residues" evidence="4">
    <location>
        <begin position="50"/>
        <end position="72"/>
    </location>
</feature>
<evidence type="ECO:0000256" key="5">
    <source>
        <dbReference type="SAM" id="Phobius"/>
    </source>
</evidence>
<dbReference type="PROSITE" id="PS50005">
    <property type="entry name" value="TPR"/>
    <property type="match status" value="1"/>
</dbReference>
<dbReference type="EMBL" id="CAADFL010000473">
    <property type="protein sequence ID" value="VFK17324.1"/>
    <property type="molecule type" value="Genomic_DNA"/>
</dbReference>
<accession>A0A450T9C1</accession>
<organism evidence="7">
    <name type="scientific">Candidatus Kentrum sp. FM</name>
    <dbReference type="NCBI Taxonomy" id="2126340"/>
    <lineage>
        <taxon>Bacteria</taxon>
        <taxon>Pseudomonadati</taxon>
        <taxon>Pseudomonadota</taxon>
        <taxon>Gammaproteobacteria</taxon>
        <taxon>Candidatus Kentrum</taxon>
    </lineage>
</organism>
<protein>
    <submittedName>
        <fullName evidence="7">Tetratricopeptide repeat-containing protein</fullName>
    </submittedName>
</protein>
<dbReference type="InterPro" id="IPR011990">
    <property type="entry name" value="TPR-like_helical_dom_sf"/>
</dbReference>
<dbReference type="SUPFAM" id="SSF48452">
    <property type="entry name" value="TPR-like"/>
    <property type="match status" value="1"/>
</dbReference>
<feature type="compositionally biased region" description="Basic and acidic residues" evidence="4">
    <location>
        <begin position="282"/>
        <end position="301"/>
    </location>
</feature>
<sequence length="592" mass="64912">MTLLMDALKRIEGAQRLASAVTDGRKKHSDETSVPGARQSTHPHGGNLFPEDHGTDTEPESKGKAGLEHEGPFDSGHGVSLLPRAINFSLDDRHQPFDEPIKQNRRDVACAAPRIEETASSNGPSHHPANHLSPREVDDSTEPNHADWSLVPQATSTSFDNRQQPIDGTTEHNRKNSQYATLVPAVPSPKPSPGPSPAREDAQPLAEPPVTTPVAPLPVRKRPREFLLFGVLPLFVVSVLAGGYVFRKVAIDGNVLHENLPFDGMTLPNQTPPPRGIEPEESLPREGATHKSATYEKKPPMEEEPASRGYGQEPKAGFADAANKSPNDRHGSETPSRPMPGRLPDKHPVHEGSSPQTVPDHAEQNGFAGQNHETAHRVSPIRITIVRSPAPTSPHASVESALTTGLTVFKAGDNPAATAAYREVLAKQPGNRDALLGLAAIAGRERQWESAMAYYLEILHRTPTDTAAKIALLGVQANLDPTVGRYHIEQWLEREPDAPHLYFYLGNLHMRQSRWSEAREAYLRAYRGDDTNADYAHNLAVSLEHLGKRENALTYYRRALALSDGHARPVGFDPEVVRRRIRQITGSALRKR</sequence>
<dbReference type="SMART" id="SM00028">
    <property type="entry name" value="TPR"/>
    <property type="match status" value="4"/>
</dbReference>
<feature type="transmembrane region" description="Helical" evidence="5">
    <location>
        <begin position="226"/>
        <end position="246"/>
    </location>
</feature>
<dbReference type="EMBL" id="CAADFA010000067">
    <property type="protein sequence ID" value="VFJ49104.1"/>
    <property type="molecule type" value="Genomic_DNA"/>
</dbReference>